<dbReference type="AlphaFoldDB" id="M9LFT0"/>
<comment type="caution">
    <text evidence="2">The sequence shown here is derived from an EMBL/GenBank/DDBJ whole genome shotgun (WGS) entry which is preliminary data.</text>
</comment>
<name>M9LFT0_PAEPP</name>
<sequence length="141" mass="15097">MRITKLLTSSLVIGLMAVVTQASFASNIKADHVQSTKTNKDSIICACGDDPKEITIVKNGVVVGEETEEYKELLKGCEKDIIAADKSLKALAKELGDGDLAKELKDLVKEKVIVDTRNNGGGQVTTINCPKTSKTCCVTIE</sequence>
<keyword evidence="3" id="KW-1185">Reference proteome</keyword>
<gene>
    <name evidence="2" type="ORF">PPOP_0560</name>
</gene>
<evidence type="ECO:0000313" key="2">
    <source>
        <dbReference type="EMBL" id="GAC41210.1"/>
    </source>
</evidence>
<proteinExistence type="predicted"/>
<dbReference type="RefSeq" id="WP_006284502.1">
    <property type="nucleotide sequence ID" value="NZ_BALG01000024.1"/>
</dbReference>
<evidence type="ECO:0000256" key="1">
    <source>
        <dbReference type="SAM" id="SignalP"/>
    </source>
</evidence>
<reference evidence="2 3" key="1">
    <citation type="submission" date="2012-10" db="EMBL/GenBank/DDBJ databases">
        <title>Draft Genome Sequence of Paenibacillus popilliae ATCC 14706T.</title>
        <authorList>
            <person name="Iiyama K."/>
            <person name="Mori K."/>
            <person name="Mon H."/>
            <person name="Chieda Y."/>
            <person name="Lee J.M."/>
            <person name="Kusakabe T."/>
            <person name="Tashiro K."/>
            <person name="Asano S."/>
            <person name="Yasunaga-Aoki C."/>
            <person name="Shimizu S."/>
        </authorList>
    </citation>
    <scope>NUCLEOTIDE SEQUENCE [LARGE SCALE GENOMIC DNA]</scope>
    <source>
        <strain evidence="2 3">ATCC 14706</strain>
    </source>
</reference>
<feature type="chain" id="PRO_5038367622" evidence="1">
    <location>
        <begin position="26"/>
        <end position="141"/>
    </location>
</feature>
<protein>
    <submittedName>
        <fullName evidence="2">Molybdopterin converting factor</fullName>
    </submittedName>
</protein>
<accession>M9LFT0</accession>
<keyword evidence="1" id="KW-0732">Signal</keyword>
<dbReference type="Proteomes" id="UP000029453">
    <property type="component" value="Unassembled WGS sequence"/>
</dbReference>
<dbReference type="EMBL" id="BALG01000024">
    <property type="protein sequence ID" value="GAC41210.1"/>
    <property type="molecule type" value="Genomic_DNA"/>
</dbReference>
<feature type="signal peptide" evidence="1">
    <location>
        <begin position="1"/>
        <end position="25"/>
    </location>
</feature>
<evidence type="ECO:0000313" key="3">
    <source>
        <dbReference type="Proteomes" id="UP000029453"/>
    </source>
</evidence>
<organism evidence="2 3">
    <name type="scientific">Paenibacillus popilliae ATCC 14706</name>
    <dbReference type="NCBI Taxonomy" id="1212764"/>
    <lineage>
        <taxon>Bacteria</taxon>
        <taxon>Bacillati</taxon>
        <taxon>Bacillota</taxon>
        <taxon>Bacilli</taxon>
        <taxon>Bacillales</taxon>
        <taxon>Paenibacillaceae</taxon>
        <taxon>Paenibacillus</taxon>
    </lineage>
</organism>